<evidence type="ECO:0000313" key="2">
    <source>
        <dbReference type="EMBL" id="EJK65791.1"/>
    </source>
</evidence>
<feature type="region of interest" description="Disordered" evidence="1">
    <location>
        <begin position="65"/>
        <end position="89"/>
    </location>
</feature>
<protein>
    <submittedName>
        <fullName evidence="2">Uncharacterized protein</fullName>
    </submittedName>
</protein>
<reference evidence="2 3" key="1">
    <citation type="journal article" date="2012" name="Genome Biol.">
        <title>Genome and low-iron response of an oceanic diatom adapted to chronic iron limitation.</title>
        <authorList>
            <person name="Lommer M."/>
            <person name="Specht M."/>
            <person name="Roy A.S."/>
            <person name="Kraemer L."/>
            <person name="Andreson R."/>
            <person name="Gutowska M.A."/>
            <person name="Wolf J."/>
            <person name="Bergner S.V."/>
            <person name="Schilhabel M.B."/>
            <person name="Klostermeier U.C."/>
            <person name="Beiko R.G."/>
            <person name="Rosenstiel P."/>
            <person name="Hippler M."/>
            <person name="Laroche J."/>
        </authorList>
    </citation>
    <scope>NUCLEOTIDE SEQUENCE [LARGE SCALE GENOMIC DNA]</scope>
    <source>
        <strain evidence="2 3">CCMP1005</strain>
    </source>
</reference>
<evidence type="ECO:0000256" key="1">
    <source>
        <dbReference type="SAM" id="MobiDB-lite"/>
    </source>
</evidence>
<sequence length="89" mass="9791">MDAEVWGLGLWAGDREGDGHLPHRPTRHQCCAPVARTNHHQSRSAAAAVALPVTMPDIVVEVKGHESKQNKLMTTPHTASVKQEQRPKK</sequence>
<dbReference type="AlphaFoldDB" id="K0SXQ2"/>
<evidence type="ECO:0000313" key="3">
    <source>
        <dbReference type="Proteomes" id="UP000266841"/>
    </source>
</evidence>
<keyword evidence="3" id="KW-1185">Reference proteome</keyword>
<dbReference type="EMBL" id="AGNL01015468">
    <property type="protein sequence ID" value="EJK65791.1"/>
    <property type="molecule type" value="Genomic_DNA"/>
</dbReference>
<comment type="caution">
    <text evidence="2">The sequence shown here is derived from an EMBL/GenBank/DDBJ whole genome shotgun (WGS) entry which is preliminary data.</text>
</comment>
<organism evidence="2 3">
    <name type="scientific">Thalassiosira oceanica</name>
    <name type="common">Marine diatom</name>
    <dbReference type="NCBI Taxonomy" id="159749"/>
    <lineage>
        <taxon>Eukaryota</taxon>
        <taxon>Sar</taxon>
        <taxon>Stramenopiles</taxon>
        <taxon>Ochrophyta</taxon>
        <taxon>Bacillariophyta</taxon>
        <taxon>Coscinodiscophyceae</taxon>
        <taxon>Thalassiosirophycidae</taxon>
        <taxon>Thalassiosirales</taxon>
        <taxon>Thalassiosiraceae</taxon>
        <taxon>Thalassiosira</taxon>
    </lineage>
</organism>
<name>K0SXQ2_THAOC</name>
<feature type="compositionally biased region" description="Polar residues" evidence="1">
    <location>
        <begin position="70"/>
        <end position="82"/>
    </location>
</feature>
<gene>
    <name evidence="2" type="ORF">THAOC_13317</name>
</gene>
<proteinExistence type="predicted"/>
<dbReference type="Proteomes" id="UP000266841">
    <property type="component" value="Unassembled WGS sequence"/>
</dbReference>
<accession>K0SXQ2</accession>